<organism evidence="2 3">
    <name type="scientific">Saprolegnia parasitica (strain CBS 223.65)</name>
    <dbReference type="NCBI Taxonomy" id="695850"/>
    <lineage>
        <taxon>Eukaryota</taxon>
        <taxon>Sar</taxon>
        <taxon>Stramenopiles</taxon>
        <taxon>Oomycota</taxon>
        <taxon>Saprolegniomycetes</taxon>
        <taxon>Saprolegniales</taxon>
        <taxon>Saprolegniaceae</taxon>
        <taxon>Saprolegnia</taxon>
    </lineage>
</organism>
<dbReference type="PANTHER" id="PTHR31827">
    <property type="entry name" value="EMB|CAB89363.1"/>
    <property type="match status" value="1"/>
</dbReference>
<dbReference type="OrthoDB" id="67569at2759"/>
<dbReference type="Proteomes" id="UP000030745">
    <property type="component" value="Unassembled WGS sequence"/>
</dbReference>
<dbReference type="RefSeq" id="XP_012204666.1">
    <property type="nucleotide sequence ID" value="XM_012349276.1"/>
</dbReference>
<proteinExistence type="predicted"/>
<dbReference type="STRING" id="695850.A0A067C241"/>
<dbReference type="PANTHER" id="PTHR31827:SF1">
    <property type="entry name" value="EMB|CAB89363.1"/>
    <property type="match status" value="1"/>
</dbReference>
<protein>
    <recommendedName>
        <fullName evidence="1">WRKY19-like zinc finger domain-containing protein</fullName>
    </recommendedName>
</protein>
<dbReference type="OMA" id="CAVHECH"/>
<dbReference type="InterPro" id="IPR056866">
    <property type="entry name" value="Znf_WRKY19"/>
</dbReference>
<gene>
    <name evidence="2" type="ORF">SPRG_10129</name>
</gene>
<accession>A0A067C241</accession>
<dbReference type="GeneID" id="24132253"/>
<name>A0A067C241_SAPPC</name>
<feature type="domain" description="WRKY19-like zinc finger" evidence="1">
    <location>
        <begin position="17"/>
        <end position="39"/>
    </location>
</feature>
<keyword evidence="3" id="KW-1185">Reference proteome</keyword>
<dbReference type="EMBL" id="KK583240">
    <property type="protein sequence ID" value="KDO24598.1"/>
    <property type="molecule type" value="Genomic_DNA"/>
</dbReference>
<dbReference type="VEuPathDB" id="FungiDB:SPRG_10129"/>
<evidence type="ECO:0000313" key="2">
    <source>
        <dbReference type="EMBL" id="KDO24598.1"/>
    </source>
</evidence>
<evidence type="ECO:0000313" key="3">
    <source>
        <dbReference type="Proteomes" id="UP000030745"/>
    </source>
</evidence>
<reference evidence="2 3" key="1">
    <citation type="journal article" date="2013" name="PLoS Genet.">
        <title>Distinctive expansion of potential virulence genes in the genome of the oomycete fish pathogen Saprolegnia parasitica.</title>
        <authorList>
            <person name="Jiang R.H."/>
            <person name="de Bruijn I."/>
            <person name="Haas B.J."/>
            <person name="Belmonte R."/>
            <person name="Lobach L."/>
            <person name="Christie J."/>
            <person name="van den Ackerveken G."/>
            <person name="Bottin A."/>
            <person name="Bulone V."/>
            <person name="Diaz-Moreno S.M."/>
            <person name="Dumas B."/>
            <person name="Fan L."/>
            <person name="Gaulin E."/>
            <person name="Govers F."/>
            <person name="Grenville-Briggs L.J."/>
            <person name="Horner N.R."/>
            <person name="Levin J.Z."/>
            <person name="Mammella M."/>
            <person name="Meijer H.J."/>
            <person name="Morris P."/>
            <person name="Nusbaum C."/>
            <person name="Oome S."/>
            <person name="Phillips A.J."/>
            <person name="van Rooyen D."/>
            <person name="Rzeszutek E."/>
            <person name="Saraiva M."/>
            <person name="Secombes C.J."/>
            <person name="Seidl M.F."/>
            <person name="Snel B."/>
            <person name="Stassen J.H."/>
            <person name="Sykes S."/>
            <person name="Tripathy S."/>
            <person name="van den Berg H."/>
            <person name="Vega-Arreguin J.C."/>
            <person name="Wawra S."/>
            <person name="Young S.K."/>
            <person name="Zeng Q."/>
            <person name="Dieguez-Uribeondo J."/>
            <person name="Russ C."/>
            <person name="Tyler B.M."/>
            <person name="van West P."/>
        </authorList>
    </citation>
    <scope>NUCLEOTIDE SEQUENCE [LARGE SCALE GENOMIC DNA]</scope>
    <source>
        <strain evidence="2 3">CBS 223.65</strain>
    </source>
</reference>
<dbReference type="AlphaFoldDB" id="A0A067C241"/>
<evidence type="ECO:0000259" key="1">
    <source>
        <dbReference type="Pfam" id="PF24906"/>
    </source>
</evidence>
<dbReference type="KEGG" id="spar:SPRG_10129"/>
<sequence>MSVTISWDMLCQVQPSRMCKVPGCTSYARRRGRCSRHGGAKPCAVHECHTPAQTGGYCRAHGGGKHCKVAGCDAFARYQGCCSRHAAPREPSDPTL</sequence>
<dbReference type="Pfam" id="PF24906">
    <property type="entry name" value="Zf_WRKY19"/>
    <property type="match status" value="1"/>
</dbReference>